<evidence type="ECO:0000313" key="3">
    <source>
        <dbReference type="EMBL" id="KPM11061.1"/>
    </source>
</evidence>
<gene>
    <name evidence="3" type="ORF">QR98_0096270</name>
</gene>
<dbReference type="InterPro" id="IPR050441">
    <property type="entry name" value="RBM"/>
</dbReference>
<evidence type="ECO:0000256" key="1">
    <source>
        <dbReference type="ARBA" id="ARBA00022884"/>
    </source>
</evidence>
<evidence type="ECO:0000313" key="4">
    <source>
        <dbReference type="Proteomes" id="UP000616769"/>
    </source>
</evidence>
<dbReference type="AlphaFoldDB" id="A0A132AJB7"/>
<dbReference type="PANTHER" id="PTHR48034">
    <property type="entry name" value="TRANSFORMER-2 SEX-DETERMINING PROTEIN-RELATED"/>
    <property type="match status" value="1"/>
</dbReference>
<accession>A0A132AJB7</accession>
<dbReference type="SUPFAM" id="SSF54928">
    <property type="entry name" value="RNA-binding domain, RBD"/>
    <property type="match status" value="1"/>
</dbReference>
<keyword evidence="1 2" id="KW-0694">RNA-binding</keyword>
<organism evidence="3 4">
    <name type="scientific">Sarcoptes scabiei</name>
    <name type="common">Itch mite</name>
    <name type="synonym">Acarus scabiei</name>
    <dbReference type="NCBI Taxonomy" id="52283"/>
    <lineage>
        <taxon>Eukaryota</taxon>
        <taxon>Metazoa</taxon>
        <taxon>Ecdysozoa</taxon>
        <taxon>Arthropoda</taxon>
        <taxon>Chelicerata</taxon>
        <taxon>Arachnida</taxon>
        <taxon>Acari</taxon>
        <taxon>Acariformes</taxon>
        <taxon>Sarcoptiformes</taxon>
        <taxon>Astigmata</taxon>
        <taxon>Psoroptidia</taxon>
        <taxon>Sarcoptoidea</taxon>
        <taxon>Sarcoptidae</taxon>
        <taxon>Sarcoptinae</taxon>
        <taxon>Sarcoptes</taxon>
    </lineage>
</organism>
<dbReference type="InterPro" id="IPR000504">
    <property type="entry name" value="RRM_dom"/>
</dbReference>
<comment type="caution">
    <text evidence="3">The sequence shown here is derived from an EMBL/GenBank/DDBJ whole genome shotgun (WGS) entry which is preliminary data.</text>
</comment>
<dbReference type="Pfam" id="PF00076">
    <property type="entry name" value="RRM_1"/>
    <property type="match status" value="1"/>
</dbReference>
<dbReference type="PROSITE" id="PS50102">
    <property type="entry name" value="RRM"/>
    <property type="match status" value="1"/>
</dbReference>
<sequence>MSSSVLTPVPNHSLFIKRIPFETRSDDLRALFSRYGRVKDVYIPRDYYSKRIRGFAYVEYPFH</sequence>
<dbReference type="VEuPathDB" id="VectorBase:SSCA000976"/>
<reference evidence="3 4" key="1">
    <citation type="journal article" date="2015" name="Parasit. Vectors">
        <title>Draft genome of the scabies mite.</title>
        <authorList>
            <person name="Rider S.D.Jr."/>
            <person name="Morgan M.S."/>
            <person name="Arlian L.G."/>
        </authorList>
    </citation>
    <scope>NUCLEOTIDE SEQUENCE [LARGE SCALE GENOMIC DNA]</scope>
    <source>
        <strain evidence="3">Arlian Lab</strain>
    </source>
</reference>
<protein>
    <submittedName>
        <fullName evidence="3">RNA recognition motif containing protein 2</fullName>
    </submittedName>
</protein>
<dbReference type="GO" id="GO:0003723">
    <property type="term" value="F:RNA binding"/>
    <property type="evidence" value="ECO:0007669"/>
    <property type="project" value="UniProtKB-UniRule"/>
</dbReference>
<dbReference type="InterPro" id="IPR012677">
    <property type="entry name" value="Nucleotide-bd_a/b_plait_sf"/>
</dbReference>
<dbReference type="Gene3D" id="3.30.70.330">
    <property type="match status" value="1"/>
</dbReference>
<proteinExistence type="predicted"/>
<dbReference type="Proteomes" id="UP000616769">
    <property type="component" value="Unassembled WGS sequence"/>
</dbReference>
<dbReference type="InterPro" id="IPR035979">
    <property type="entry name" value="RBD_domain_sf"/>
</dbReference>
<dbReference type="EMBL" id="JXLN01016355">
    <property type="protein sequence ID" value="KPM11061.1"/>
    <property type="molecule type" value="Genomic_DNA"/>
</dbReference>
<evidence type="ECO:0000256" key="2">
    <source>
        <dbReference type="PROSITE-ProRule" id="PRU00176"/>
    </source>
</evidence>
<name>A0A132AJB7_SARSC</name>